<dbReference type="Proteomes" id="UP000590749">
    <property type="component" value="Unassembled WGS sequence"/>
</dbReference>
<dbReference type="AlphaFoldDB" id="A0A7W5AP45"/>
<evidence type="ECO:0000256" key="1">
    <source>
        <dbReference type="SAM" id="SignalP"/>
    </source>
</evidence>
<evidence type="ECO:0000313" key="2">
    <source>
        <dbReference type="EMBL" id="MBB3099793.1"/>
    </source>
</evidence>
<keyword evidence="1" id="KW-0732">Signal</keyword>
<evidence type="ECO:0000313" key="3">
    <source>
        <dbReference type="Proteomes" id="UP000590749"/>
    </source>
</evidence>
<proteinExistence type="predicted"/>
<dbReference type="EMBL" id="JACHXF010000021">
    <property type="protein sequence ID" value="MBB3099793.1"/>
    <property type="molecule type" value="Genomic_DNA"/>
</dbReference>
<comment type="caution">
    <text evidence="2">The sequence shown here is derived from an EMBL/GenBank/DDBJ whole genome shotgun (WGS) entry which is preliminary data.</text>
</comment>
<reference evidence="2 3" key="1">
    <citation type="submission" date="2020-08" db="EMBL/GenBank/DDBJ databases">
        <title>Genomic Encyclopedia of Type Strains, Phase III (KMG-III): the genomes of soil and plant-associated and newly described type strains.</title>
        <authorList>
            <person name="Whitman W."/>
        </authorList>
    </citation>
    <scope>NUCLEOTIDE SEQUENCE [LARGE SCALE GENOMIC DNA]</scope>
    <source>
        <strain evidence="2 3">CECT 3287</strain>
    </source>
</reference>
<keyword evidence="3" id="KW-1185">Reference proteome</keyword>
<accession>A0A7W5AP45</accession>
<feature type="signal peptide" evidence="1">
    <location>
        <begin position="1"/>
        <end position="28"/>
    </location>
</feature>
<protein>
    <recommendedName>
        <fullName evidence="4">Lipoprotein</fullName>
    </recommendedName>
</protein>
<sequence>MRAVRPITLALVLVLAAPLAGCSSRPGAQAWAALVCTALSPWRSEIDTLTSRTQQQMTAETTPAQAKENLARLFNGAESASEEARAGVQRAGVPDVTNGEEIADGFLGSLAGIRDAYGTARTGIEALATSPAKSFYTEVARVVEKLTTDYERSSLDTTSLESVELRQAFDSLPECQ</sequence>
<feature type="chain" id="PRO_5039570754" description="Lipoprotein" evidence="1">
    <location>
        <begin position="29"/>
        <end position="176"/>
    </location>
</feature>
<name>A0A7W5AP45_9ACTN</name>
<dbReference type="RefSeq" id="WP_183225875.1">
    <property type="nucleotide sequence ID" value="NZ_BMPW01000032.1"/>
</dbReference>
<evidence type="ECO:0008006" key="4">
    <source>
        <dbReference type="Google" id="ProtNLM"/>
    </source>
</evidence>
<organism evidence="2 3">
    <name type="scientific">Actinoplanes campanulatus</name>
    <dbReference type="NCBI Taxonomy" id="113559"/>
    <lineage>
        <taxon>Bacteria</taxon>
        <taxon>Bacillati</taxon>
        <taxon>Actinomycetota</taxon>
        <taxon>Actinomycetes</taxon>
        <taxon>Micromonosporales</taxon>
        <taxon>Micromonosporaceae</taxon>
        <taxon>Actinoplanes</taxon>
    </lineage>
</organism>
<gene>
    <name evidence="2" type="ORF">FHR83_007509</name>
</gene>